<evidence type="ECO:0000256" key="1">
    <source>
        <dbReference type="ARBA" id="ARBA00009820"/>
    </source>
</evidence>
<dbReference type="PANTHER" id="PTHR36842:SF1">
    <property type="entry name" value="PROTEIN TOLB"/>
    <property type="match status" value="1"/>
</dbReference>
<comment type="similarity">
    <text evidence="1">Belongs to the TolB family.</text>
</comment>
<dbReference type="EMBL" id="BAAAOH010000001">
    <property type="protein sequence ID" value="GAA1976963.1"/>
    <property type="molecule type" value="Genomic_DNA"/>
</dbReference>
<gene>
    <name evidence="2" type="ORF">GCM10009777_07470</name>
</gene>
<reference evidence="3" key="1">
    <citation type="journal article" date="2019" name="Int. J. Syst. Evol. Microbiol.">
        <title>The Global Catalogue of Microorganisms (GCM) 10K type strain sequencing project: providing services to taxonomists for standard genome sequencing and annotation.</title>
        <authorList>
            <consortium name="The Broad Institute Genomics Platform"/>
            <consortium name="The Broad Institute Genome Sequencing Center for Infectious Disease"/>
            <person name="Wu L."/>
            <person name="Ma J."/>
        </authorList>
    </citation>
    <scope>NUCLEOTIDE SEQUENCE [LARGE SCALE GENOMIC DNA]</scope>
    <source>
        <strain evidence="3">JCM 14902</strain>
    </source>
</reference>
<dbReference type="Pfam" id="PF07676">
    <property type="entry name" value="PD40"/>
    <property type="match status" value="2"/>
</dbReference>
<accession>A0ABP5DAN3</accession>
<dbReference type="Proteomes" id="UP001500326">
    <property type="component" value="Unassembled WGS sequence"/>
</dbReference>
<name>A0ABP5DAN3_9MICO</name>
<dbReference type="SUPFAM" id="SSF69304">
    <property type="entry name" value="Tricorn protease N-terminal domain"/>
    <property type="match status" value="1"/>
</dbReference>
<evidence type="ECO:0000313" key="3">
    <source>
        <dbReference type="Proteomes" id="UP001500326"/>
    </source>
</evidence>
<dbReference type="InterPro" id="IPR011042">
    <property type="entry name" value="6-blade_b-propeller_TolB-like"/>
</dbReference>
<organism evidence="2 3">
    <name type="scientific">Microbacterium pumilum</name>
    <dbReference type="NCBI Taxonomy" id="344165"/>
    <lineage>
        <taxon>Bacteria</taxon>
        <taxon>Bacillati</taxon>
        <taxon>Actinomycetota</taxon>
        <taxon>Actinomycetes</taxon>
        <taxon>Micrococcales</taxon>
        <taxon>Microbacteriaceae</taxon>
        <taxon>Microbacterium</taxon>
    </lineage>
</organism>
<evidence type="ECO:0008006" key="4">
    <source>
        <dbReference type="Google" id="ProtNLM"/>
    </source>
</evidence>
<evidence type="ECO:0000313" key="2">
    <source>
        <dbReference type="EMBL" id="GAA1976963.1"/>
    </source>
</evidence>
<protein>
    <recommendedName>
        <fullName evidence="4">Lipoprotein LpqB beta-propeller domain-containing protein</fullName>
    </recommendedName>
</protein>
<keyword evidence="3" id="KW-1185">Reference proteome</keyword>
<proteinExistence type="inferred from homology"/>
<sequence>MLVVAVLPGCAGTPAEPSTAPPTATATAGVELEGSLLFTRAGGQYGDETVFLVPGDGSPEKQLTDLGEACCARVSPDGSSVLLLPSAQPVGPLTSATIPVEGGEPAFLSAVDPDLNLVAQLWSPDGTRIASEGWANADASRTGVYTAASPSGDDLVRVTTTDTGGHDVPLDYSPDGTELLFFRGMPEPDWDLGGSLWIVATDGTDLRPVETGNIAPSWWARWSPDGEKILFAAERNQPVGGIWTVGADGSGLTQIYIPPDGTFPITPEWSPDGSQIVFALDPDSNQFAHPDNSVIVINSDGTEPTTLMPTSAFKRNFDWFEPSP</sequence>
<dbReference type="PANTHER" id="PTHR36842">
    <property type="entry name" value="PROTEIN TOLB HOMOLOG"/>
    <property type="match status" value="1"/>
</dbReference>
<comment type="caution">
    <text evidence="2">The sequence shown here is derived from an EMBL/GenBank/DDBJ whole genome shotgun (WGS) entry which is preliminary data.</text>
</comment>
<dbReference type="InterPro" id="IPR011659">
    <property type="entry name" value="WD40"/>
</dbReference>
<dbReference type="Gene3D" id="2.120.10.30">
    <property type="entry name" value="TolB, C-terminal domain"/>
    <property type="match status" value="2"/>
</dbReference>